<name>A0AAE0EU52_9CHLO</name>
<keyword evidence="3" id="KW-1185">Reference proteome</keyword>
<comment type="caution">
    <text evidence="2">The sequence shown here is derived from an EMBL/GenBank/DDBJ whole genome shotgun (WGS) entry which is preliminary data.</text>
</comment>
<accession>A0AAE0EU52</accession>
<evidence type="ECO:0000313" key="3">
    <source>
        <dbReference type="Proteomes" id="UP001190700"/>
    </source>
</evidence>
<gene>
    <name evidence="2" type="ORF">CYMTET_49840</name>
</gene>
<dbReference type="Proteomes" id="UP001190700">
    <property type="component" value="Unassembled WGS sequence"/>
</dbReference>
<organism evidence="2 3">
    <name type="scientific">Cymbomonas tetramitiformis</name>
    <dbReference type="NCBI Taxonomy" id="36881"/>
    <lineage>
        <taxon>Eukaryota</taxon>
        <taxon>Viridiplantae</taxon>
        <taxon>Chlorophyta</taxon>
        <taxon>Pyramimonadophyceae</taxon>
        <taxon>Pyramimonadales</taxon>
        <taxon>Pyramimonadaceae</taxon>
        <taxon>Cymbomonas</taxon>
    </lineage>
</organism>
<evidence type="ECO:0000313" key="2">
    <source>
        <dbReference type="EMBL" id="KAK3240309.1"/>
    </source>
</evidence>
<dbReference type="AlphaFoldDB" id="A0AAE0EU52"/>
<proteinExistence type="predicted"/>
<feature type="coiled-coil region" evidence="1">
    <location>
        <begin position="112"/>
        <end position="156"/>
    </location>
</feature>
<evidence type="ECO:0000256" key="1">
    <source>
        <dbReference type="SAM" id="Coils"/>
    </source>
</evidence>
<keyword evidence="1" id="KW-0175">Coiled coil</keyword>
<reference evidence="2 3" key="1">
    <citation type="journal article" date="2015" name="Genome Biol. Evol.">
        <title>Comparative Genomics of a Bacterivorous Green Alga Reveals Evolutionary Causalities and Consequences of Phago-Mixotrophic Mode of Nutrition.</title>
        <authorList>
            <person name="Burns J.A."/>
            <person name="Paasch A."/>
            <person name="Narechania A."/>
            <person name="Kim E."/>
        </authorList>
    </citation>
    <scope>NUCLEOTIDE SEQUENCE [LARGE SCALE GENOMIC DNA]</scope>
    <source>
        <strain evidence="2 3">PLY_AMNH</strain>
    </source>
</reference>
<dbReference type="EMBL" id="LGRX02033680">
    <property type="protein sequence ID" value="KAK3240309.1"/>
    <property type="molecule type" value="Genomic_DNA"/>
</dbReference>
<protein>
    <submittedName>
        <fullName evidence="2">Uncharacterized protein</fullName>
    </submittedName>
</protein>
<sequence>MPQLPSFPESSLQLPRLEVPQIPQVPQTVVSLRDDASRISSSMSDILDNPPYPDATIQSSLNAAKESVTKALGQQGITVDNLSVDLSPLYANPKLTAFGVLFLLFVVQRIRSAQAEQKAAAAREEAARKAAKKAAKEALRKQRAAQLREKQRLDLKAELISQMGALGERAILPGDDTDDAVRQIIAKLVDQVERLTLEPRPLTSTLKDGTVLGSWELLYASNGT</sequence>
<feature type="non-terminal residue" evidence="2">
    <location>
        <position position="224"/>
    </location>
</feature>